<dbReference type="PIRSF" id="PIRSF019663">
    <property type="entry name" value="Legumain"/>
    <property type="match status" value="1"/>
</dbReference>
<keyword evidence="6" id="KW-0378">Hydrolase</keyword>
<organism evidence="10 11">
    <name type="scientific">Cinara cedri</name>
    <dbReference type="NCBI Taxonomy" id="506608"/>
    <lineage>
        <taxon>Eukaryota</taxon>
        <taxon>Metazoa</taxon>
        <taxon>Ecdysozoa</taxon>
        <taxon>Arthropoda</taxon>
        <taxon>Hexapoda</taxon>
        <taxon>Insecta</taxon>
        <taxon>Pterygota</taxon>
        <taxon>Neoptera</taxon>
        <taxon>Paraneoptera</taxon>
        <taxon>Hemiptera</taxon>
        <taxon>Sternorrhyncha</taxon>
        <taxon>Aphidomorpha</taxon>
        <taxon>Aphidoidea</taxon>
        <taxon>Aphididae</taxon>
        <taxon>Lachninae</taxon>
        <taxon>Cinara</taxon>
    </lineage>
</organism>
<keyword evidence="9" id="KW-1133">Transmembrane helix</keyword>
<evidence type="ECO:0000313" key="10">
    <source>
        <dbReference type="EMBL" id="VVC45938.1"/>
    </source>
</evidence>
<evidence type="ECO:0000256" key="3">
    <source>
        <dbReference type="ARBA" id="ARBA00012628"/>
    </source>
</evidence>
<keyword evidence="4" id="KW-0645">Protease</keyword>
<sequence>MVYNNILKKKSVWIYCTLSLLLVFIILIVAIAVIGPSNLIDVYQEIFYGSRKNWVFLVAGSHGWSNYRHQADVSHAYQILLNNGISADHIIVMMVDDIAYNTQNPFPGELFNKPNGTDVYQGIKIDYSGEDVTKENFLNILQGNKESMKTVGSHRVIESDRSDNIFVNFVGHGTSGMLSFPSGHLYADELNNAFLSMYSNRTFNNMLLYIEACNSGSLFDGILSEFNNIFALTAASPRESSYGVYLIEFTATKTLTFLGDEFSVSWMEDQANFGLLYPSQVKEIVKKRTVLNHFNTIRALVKQSNVMPYGDFSVGQDKLSSYIGKPPEVFSKPSNSSQYSYSSKNKIRVFSDSIISAKSDKIYQMSEEKNSEQWKQRVEHNNIMRKIMDRVFNGILQGVVRKFPNFNNINLTELREYPSRLPLDVFPCYRQTLDQITKNCFSLPKNTYSLKLVHIFFNLCARAINSKTWKSEEFDFVIQNTVLDVCIGNLSTFPNLKKIIDTY</sequence>
<evidence type="ECO:0000313" key="11">
    <source>
        <dbReference type="Proteomes" id="UP000325440"/>
    </source>
</evidence>
<feature type="active site" description="Nucleophile" evidence="8">
    <location>
        <position position="213"/>
    </location>
</feature>
<dbReference type="GO" id="GO:0005773">
    <property type="term" value="C:vacuole"/>
    <property type="evidence" value="ECO:0007669"/>
    <property type="project" value="GOC"/>
</dbReference>
<dbReference type="InterPro" id="IPR048501">
    <property type="entry name" value="Legum_prodom"/>
</dbReference>
<dbReference type="EMBL" id="CABPRJ010002422">
    <property type="protein sequence ID" value="VVC45938.1"/>
    <property type="molecule type" value="Genomic_DNA"/>
</dbReference>
<dbReference type="GO" id="GO:0006624">
    <property type="term" value="P:vacuolar protein processing"/>
    <property type="evidence" value="ECO:0007669"/>
    <property type="project" value="TreeGrafter"/>
</dbReference>
<dbReference type="Gene3D" id="3.40.50.1460">
    <property type="match status" value="1"/>
</dbReference>
<keyword evidence="5" id="KW-0732">Signal</keyword>
<dbReference type="GO" id="GO:0051603">
    <property type="term" value="P:proteolysis involved in protein catabolic process"/>
    <property type="evidence" value="ECO:0007669"/>
    <property type="project" value="TreeGrafter"/>
</dbReference>
<dbReference type="FunFam" id="3.40.50.1460:FF:000006">
    <property type="entry name" value="Legumain"/>
    <property type="match status" value="1"/>
</dbReference>
<name>A0A5E4NLV0_9HEMI</name>
<evidence type="ECO:0000256" key="2">
    <source>
        <dbReference type="ARBA" id="ARBA00009941"/>
    </source>
</evidence>
<evidence type="ECO:0000256" key="6">
    <source>
        <dbReference type="ARBA" id="ARBA00022801"/>
    </source>
</evidence>
<feature type="transmembrane region" description="Helical" evidence="9">
    <location>
        <begin position="12"/>
        <end position="34"/>
    </location>
</feature>
<proteinExistence type="inferred from homology"/>
<gene>
    <name evidence="10" type="ORF">CINCED_3A021086</name>
</gene>
<keyword evidence="11" id="KW-1185">Reference proteome</keyword>
<accession>A0A5E4NLV0</accession>
<dbReference type="Gene3D" id="1.10.132.130">
    <property type="match status" value="1"/>
</dbReference>
<dbReference type="InterPro" id="IPR001096">
    <property type="entry name" value="Peptidase_C13"/>
</dbReference>
<dbReference type="EC" id="3.4.22.34" evidence="3"/>
<dbReference type="PRINTS" id="PR00776">
    <property type="entry name" value="HEMOGLOBNASE"/>
</dbReference>
<keyword evidence="9" id="KW-0472">Membrane</keyword>
<dbReference type="CDD" id="cd21115">
    <property type="entry name" value="legumain_C"/>
    <property type="match status" value="1"/>
</dbReference>
<dbReference type="GO" id="GO:0004197">
    <property type="term" value="F:cysteine-type endopeptidase activity"/>
    <property type="evidence" value="ECO:0007669"/>
    <property type="project" value="UniProtKB-EC"/>
</dbReference>
<comment type="similarity">
    <text evidence="2">Belongs to the peptidase C13 family.</text>
</comment>
<dbReference type="Proteomes" id="UP000325440">
    <property type="component" value="Unassembled WGS sequence"/>
</dbReference>
<evidence type="ECO:0000256" key="4">
    <source>
        <dbReference type="ARBA" id="ARBA00022670"/>
    </source>
</evidence>
<comment type="catalytic activity">
    <reaction evidence="1">
        <text>Hydrolysis of proteins and small molecule substrates at -Asn-|-Xaa- bonds.</text>
        <dbReference type="EC" id="3.4.22.34"/>
    </reaction>
</comment>
<evidence type="ECO:0000256" key="1">
    <source>
        <dbReference type="ARBA" id="ARBA00000810"/>
    </source>
</evidence>
<dbReference type="OrthoDB" id="192611at2759"/>
<dbReference type="Pfam" id="PF01650">
    <property type="entry name" value="Peptidase_C13"/>
    <property type="match status" value="1"/>
</dbReference>
<protein>
    <recommendedName>
        <fullName evidence="3">legumain</fullName>
        <ecNumber evidence="3">3.4.22.34</ecNumber>
    </recommendedName>
</protein>
<dbReference type="AlphaFoldDB" id="A0A5E4NLV0"/>
<feature type="active site" evidence="8">
    <location>
        <position position="172"/>
    </location>
</feature>
<evidence type="ECO:0000256" key="5">
    <source>
        <dbReference type="ARBA" id="ARBA00022729"/>
    </source>
</evidence>
<dbReference type="InterPro" id="IPR046427">
    <property type="entry name" value="Legumain_prodom_sf"/>
</dbReference>
<evidence type="ECO:0000256" key="7">
    <source>
        <dbReference type="ARBA" id="ARBA00022807"/>
    </source>
</evidence>
<keyword evidence="9" id="KW-0812">Transmembrane</keyword>
<keyword evidence="7" id="KW-0788">Thiol protease</keyword>
<dbReference type="PANTHER" id="PTHR12000:SF42">
    <property type="entry name" value="LEGUMAIN"/>
    <property type="match status" value="1"/>
</dbReference>
<dbReference type="PANTHER" id="PTHR12000">
    <property type="entry name" value="HEMOGLOBINASE FAMILY MEMBER"/>
    <property type="match status" value="1"/>
</dbReference>
<reference evidence="10 11" key="1">
    <citation type="submission" date="2019-08" db="EMBL/GenBank/DDBJ databases">
        <authorList>
            <person name="Alioto T."/>
            <person name="Alioto T."/>
            <person name="Gomez Garrido J."/>
        </authorList>
    </citation>
    <scope>NUCLEOTIDE SEQUENCE [LARGE SCALE GENOMIC DNA]</scope>
</reference>
<evidence type="ECO:0000256" key="9">
    <source>
        <dbReference type="SAM" id="Phobius"/>
    </source>
</evidence>
<evidence type="ECO:0000256" key="8">
    <source>
        <dbReference type="PIRSR" id="PIRSR019663-1"/>
    </source>
</evidence>